<accession>A0A975AS24</accession>
<name>A0A975AS24_9GAMM</name>
<protein>
    <submittedName>
        <fullName evidence="2">Uncharacterized protein</fullName>
    </submittedName>
</protein>
<evidence type="ECO:0000256" key="1">
    <source>
        <dbReference type="SAM" id="Phobius"/>
    </source>
</evidence>
<dbReference type="AlphaFoldDB" id="A0A975AS24"/>
<keyword evidence="1" id="KW-0472">Membrane</keyword>
<evidence type="ECO:0000313" key="3">
    <source>
        <dbReference type="Proteomes" id="UP000639274"/>
    </source>
</evidence>
<dbReference type="KEGG" id="lsf:I8J32_016990"/>
<feature type="transmembrane region" description="Helical" evidence="1">
    <location>
        <begin position="49"/>
        <end position="66"/>
    </location>
</feature>
<evidence type="ECO:0000313" key="2">
    <source>
        <dbReference type="EMBL" id="QSX78322.1"/>
    </source>
</evidence>
<proteinExistence type="predicted"/>
<keyword evidence="1" id="KW-1133">Transmembrane helix</keyword>
<feature type="transmembrane region" description="Helical" evidence="1">
    <location>
        <begin position="20"/>
        <end position="37"/>
    </location>
</feature>
<keyword evidence="1" id="KW-0812">Transmembrane</keyword>
<dbReference type="RefSeq" id="WP_200613876.1">
    <property type="nucleotide sequence ID" value="NZ_CP071518.1"/>
</dbReference>
<reference evidence="2 3" key="1">
    <citation type="submission" date="2021-03" db="EMBL/GenBank/DDBJ databases">
        <title>Lysobacter sp. nov. isolated from soil of gangwondo yeongwol, south Korea.</title>
        <authorList>
            <person name="Kim K.R."/>
            <person name="Kim K.H."/>
            <person name="Jeon C.O."/>
        </authorList>
    </citation>
    <scope>NUCLEOTIDE SEQUENCE [LARGE SCALE GENOMIC DNA]</scope>
    <source>
        <strain evidence="2 3">R19</strain>
    </source>
</reference>
<keyword evidence="3" id="KW-1185">Reference proteome</keyword>
<dbReference type="EMBL" id="CP071518">
    <property type="protein sequence ID" value="QSX78322.1"/>
    <property type="molecule type" value="Genomic_DNA"/>
</dbReference>
<gene>
    <name evidence="2" type="ORF">I8J32_016990</name>
</gene>
<organism evidence="2 3">
    <name type="scientific">Agrilutibacter solisilvae</name>
    <dbReference type="NCBI Taxonomy" id="2763317"/>
    <lineage>
        <taxon>Bacteria</taxon>
        <taxon>Pseudomonadati</taxon>
        <taxon>Pseudomonadota</taxon>
        <taxon>Gammaproteobacteria</taxon>
        <taxon>Lysobacterales</taxon>
        <taxon>Lysobacteraceae</taxon>
        <taxon>Agrilutibacter</taxon>
    </lineage>
</organism>
<dbReference type="Proteomes" id="UP000639274">
    <property type="component" value="Chromosome"/>
</dbReference>
<sequence>MGHPLISRGQPHRFRNMARADFVLAALAGCLWLDLLPFESEWLDLVPSWAWLILMLLLLASGIRTYRLHRRQLRTPPA</sequence>